<dbReference type="InterPro" id="IPR001173">
    <property type="entry name" value="Glyco_trans_2-like"/>
</dbReference>
<proteinExistence type="predicted"/>
<feature type="domain" description="Glycosyltransferase 2-like" evidence="2">
    <location>
        <begin position="8"/>
        <end position="136"/>
    </location>
</feature>
<evidence type="ECO:0000313" key="4">
    <source>
        <dbReference type="Proteomes" id="UP000231198"/>
    </source>
</evidence>
<sequence length="322" mass="37213">MSKAIDVSVVIVNWNTRDLLYQTLETLYKNTYGVTFEIIVVDNGSSDGSVGMVRRLWKQVKLIKLPKNEGFAVANNKGFGKAKGRLILLLNSDTIITPTTLPGMIRFLKTHPDAGCIGCKHLNPDKTLQRSMDNFPSLLNDFLSYTELHRLQIFQPLLKEKFAWWSDHDKVREVDWVNGSCMMVRKEVIKQVGGLDEAFFIYGEELDWCYRMKKCGWKVYFTPKATIIHIGGQAMNRAADKRIVLKYKGQYRFYKKHYSIFQYISLRIIVTVIALVRIAILSMMFLLPKRLKQSWELITQEPVITGIGTMLRVWLRIIVLPL</sequence>
<dbReference type="SUPFAM" id="SSF53448">
    <property type="entry name" value="Nucleotide-diphospho-sugar transferases"/>
    <property type="match status" value="1"/>
</dbReference>
<dbReference type="Proteomes" id="UP000231198">
    <property type="component" value="Unassembled WGS sequence"/>
</dbReference>
<dbReference type="GO" id="GO:0016740">
    <property type="term" value="F:transferase activity"/>
    <property type="evidence" value="ECO:0007669"/>
    <property type="project" value="UniProtKB-KW"/>
</dbReference>
<evidence type="ECO:0000313" key="3">
    <source>
        <dbReference type="EMBL" id="PIS15722.1"/>
    </source>
</evidence>
<dbReference type="Pfam" id="PF00535">
    <property type="entry name" value="Glycos_transf_2"/>
    <property type="match status" value="1"/>
</dbReference>
<dbReference type="Gene3D" id="3.90.550.10">
    <property type="entry name" value="Spore Coat Polysaccharide Biosynthesis Protein SpsA, Chain A"/>
    <property type="match status" value="1"/>
</dbReference>
<evidence type="ECO:0000256" key="1">
    <source>
        <dbReference type="SAM" id="Phobius"/>
    </source>
</evidence>
<keyword evidence="1" id="KW-1133">Transmembrane helix</keyword>
<keyword evidence="1" id="KW-0472">Membrane</keyword>
<dbReference type="CDD" id="cd04186">
    <property type="entry name" value="GT_2_like_c"/>
    <property type="match status" value="1"/>
</dbReference>
<protein>
    <submittedName>
        <fullName evidence="3">Glycosyltransferase family 2 protein</fullName>
    </submittedName>
</protein>
<keyword evidence="1" id="KW-0812">Transmembrane</keyword>
<dbReference type="InterPro" id="IPR029044">
    <property type="entry name" value="Nucleotide-diphossugar_trans"/>
</dbReference>
<dbReference type="PANTHER" id="PTHR43179">
    <property type="entry name" value="RHAMNOSYLTRANSFERASE WBBL"/>
    <property type="match status" value="1"/>
</dbReference>
<keyword evidence="3" id="KW-0808">Transferase</keyword>
<dbReference type="PANTHER" id="PTHR43179:SF7">
    <property type="entry name" value="RHAMNOSYLTRANSFERASE WBBL"/>
    <property type="match status" value="1"/>
</dbReference>
<dbReference type="AlphaFoldDB" id="A0A2H0WSS1"/>
<dbReference type="EMBL" id="PEZG01000049">
    <property type="protein sequence ID" value="PIS15722.1"/>
    <property type="molecule type" value="Genomic_DNA"/>
</dbReference>
<organism evidence="3 4">
    <name type="scientific">Candidatus Roizmanbacteria bacterium CG09_land_8_20_14_0_10_41_9</name>
    <dbReference type="NCBI Taxonomy" id="1974850"/>
    <lineage>
        <taxon>Bacteria</taxon>
        <taxon>Candidatus Roizmaniibacteriota</taxon>
    </lineage>
</organism>
<accession>A0A2H0WSS1</accession>
<comment type="caution">
    <text evidence="3">The sequence shown here is derived from an EMBL/GenBank/DDBJ whole genome shotgun (WGS) entry which is preliminary data.</text>
</comment>
<reference evidence="4" key="1">
    <citation type="submission" date="2017-09" db="EMBL/GenBank/DDBJ databases">
        <title>Depth-based differentiation of microbial function through sediment-hosted aquifers and enrichment of novel symbionts in the deep terrestrial subsurface.</title>
        <authorList>
            <person name="Probst A.J."/>
            <person name="Ladd B."/>
            <person name="Jarett J.K."/>
            <person name="Geller-Mcgrath D.E."/>
            <person name="Sieber C.M.K."/>
            <person name="Emerson J.B."/>
            <person name="Anantharaman K."/>
            <person name="Thomas B.C."/>
            <person name="Malmstrom R."/>
            <person name="Stieglmeier M."/>
            <person name="Klingl A."/>
            <person name="Woyke T."/>
            <person name="Ryan C.M."/>
            <person name="Banfield J.F."/>
        </authorList>
    </citation>
    <scope>NUCLEOTIDE SEQUENCE [LARGE SCALE GENOMIC DNA]</scope>
</reference>
<evidence type="ECO:0000259" key="2">
    <source>
        <dbReference type="Pfam" id="PF00535"/>
    </source>
</evidence>
<gene>
    <name evidence="3" type="ORF">COT62_02180</name>
</gene>
<feature type="transmembrane region" description="Helical" evidence="1">
    <location>
        <begin position="264"/>
        <end position="287"/>
    </location>
</feature>
<name>A0A2H0WSS1_9BACT</name>